<dbReference type="AlphaFoldDB" id="A0A9W6ST53"/>
<name>A0A9W6ST53_9ACTN</name>
<protein>
    <submittedName>
        <fullName evidence="1">Uncharacterized protein</fullName>
    </submittedName>
</protein>
<organism evidence="1 2">
    <name type="scientific">Actinorhabdospora filicis</name>
    <dbReference type="NCBI Taxonomy" id="1785913"/>
    <lineage>
        <taxon>Bacteria</taxon>
        <taxon>Bacillati</taxon>
        <taxon>Actinomycetota</taxon>
        <taxon>Actinomycetes</taxon>
        <taxon>Micromonosporales</taxon>
        <taxon>Micromonosporaceae</taxon>
        <taxon>Actinorhabdospora</taxon>
    </lineage>
</organism>
<proteinExistence type="predicted"/>
<evidence type="ECO:0000313" key="1">
    <source>
        <dbReference type="EMBL" id="GLZ82036.1"/>
    </source>
</evidence>
<accession>A0A9W6ST53</accession>
<gene>
    <name evidence="1" type="ORF">Afil01_68430</name>
</gene>
<sequence>MIVRMWEVQSHPESLDEVLSWVCERAVPAVRADPNLVSVEVFSSPDHRVVVITRWRRDPVDIEEPPGYLVTRKPHSWDFSPVEL</sequence>
<dbReference type="RefSeq" id="WP_285667598.1">
    <property type="nucleotide sequence ID" value="NZ_BSTX01000008.1"/>
</dbReference>
<dbReference type="EMBL" id="BSTX01000008">
    <property type="protein sequence ID" value="GLZ82036.1"/>
    <property type="molecule type" value="Genomic_DNA"/>
</dbReference>
<keyword evidence="2" id="KW-1185">Reference proteome</keyword>
<reference evidence="1" key="1">
    <citation type="submission" date="2023-03" db="EMBL/GenBank/DDBJ databases">
        <title>Actinorhabdospora filicis NBRC 111898.</title>
        <authorList>
            <person name="Ichikawa N."/>
            <person name="Sato H."/>
            <person name="Tonouchi N."/>
        </authorList>
    </citation>
    <scope>NUCLEOTIDE SEQUENCE</scope>
    <source>
        <strain evidence="1">NBRC 111898</strain>
    </source>
</reference>
<dbReference type="Proteomes" id="UP001165079">
    <property type="component" value="Unassembled WGS sequence"/>
</dbReference>
<dbReference type="SUPFAM" id="SSF54909">
    <property type="entry name" value="Dimeric alpha+beta barrel"/>
    <property type="match status" value="1"/>
</dbReference>
<comment type="caution">
    <text evidence="1">The sequence shown here is derived from an EMBL/GenBank/DDBJ whole genome shotgun (WGS) entry which is preliminary data.</text>
</comment>
<dbReference type="InterPro" id="IPR011008">
    <property type="entry name" value="Dimeric_a/b-barrel"/>
</dbReference>
<evidence type="ECO:0000313" key="2">
    <source>
        <dbReference type="Proteomes" id="UP001165079"/>
    </source>
</evidence>